<comment type="caution">
    <text evidence="3">The sequence shown here is derived from an EMBL/GenBank/DDBJ whole genome shotgun (WGS) entry which is preliminary data.</text>
</comment>
<dbReference type="InterPro" id="IPR018247">
    <property type="entry name" value="EF_Hand_1_Ca_BS"/>
</dbReference>
<dbReference type="SUPFAM" id="SSF47473">
    <property type="entry name" value="EF-hand"/>
    <property type="match status" value="1"/>
</dbReference>
<dbReference type="OrthoDB" id="1145220at2"/>
<accession>A0A5C7F8Q0</accession>
<reference evidence="3 4" key="1">
    <citation type="submission" date="2019-08" db="EMBL/GenBank/DDBJ databases">
        <title>Lewinella sp. strain SSH13 Genome sequencing and assembly.</title>
        <authorList>
            <person name="Kim I."/>
        </authorList>
    </citation>
    <scope>NUCLEOTIDE SEQUENCE [LARGE SCALE GENOMIC DNA]</scope>
    <source>
        <strain evidence="3 4">SSH13</strain>
    </source>
</reference>
<dbReference type="Pfam" id="PF13202">
    <property type="entry name" value="EF-hand_5"/>
    <property type="match status" value="2"/>
</dbReference>
<feature type="region of interest" description="Disordered" evidence="1">
    <location>
        <begin position="1"/>
        <end position="52"/>
    </location>
</feature>
<dbReference type="Proteomes" id="UP000321907">
    <property type="component" value="Unassembled WGS sequence"/>
</dbReference>
<protein>
    <submittedName>
        <fullName evidence="3">EF-hand domain-containing protein</fullName>
    </submittedName>
</protein>
<dbReference type="EMBL" id="VOXD01000037">
    <property type="protein sequence ID" value="TXF87091.1"/>
    <property type="molecule type" value="Genomic_DNA"/>
</dbReference>
<proteinExistence type="predicted"/>
<dbReference type="PROSITE" id="PS00018">
    <property type="entry name" value="EF_HAND_1"/>
    <property type="match status" value="2"/>
</dbReference>
<evidence type="ECO:0000313" key="4">
    <source>
        <dbReference type="Proteomes" id="UP000321907"/>
    </source>
</evidence>
<dbReference type="PROSITE" id="PS50222">
    <property type="entry name" value="EF_HAND_2"/>
    <property type="match status" value="1"/>
</dbReference>
<dbReference type="Gene3D" id="1.10.238.10">
    <property type="entry name" value="EF-hand"/>
    <property type="match status" value="1"/>
</dbReference>
<organism evidence="3 4">
    <name type="scientific">Neolewinella aurantiaca</name>
    <dbReference type="NCBI Taxonomy" id="2602767"/>
    <lineage>
        <taxon>Bacteria</taxon>
        <taxon>Pseudomonadati</taxon>
        <taxon>Bacteroidota</taxon>
        <taxon>Saprospiria</taxon>
        <taxon>Saprospirales</taxon>
        <taxon>Lewinellaceae</taxon>
        <taxon>Neolewinella</taxon>
    </lineage>
</organism>
<dbReference type="AlphaFoldDB" id="A0A5C7F8Q0"/>
<dbReference type="GO" id="GO:0005509">
    <property type="term" value="F:calcium ion binding"/>
    <property type="evidence" value="ECO:0007669"/>
    <property type="project" value="InterPro"/>
</dbReference>
<feature type="compositionally biased region" description="Gly residues" evidence="1">
    <location>
        <begin position="91"/>
        <end position="102"/>
    </location>
</feature>
<feature type="region of interest" description="Disordered" evidence="1">
    <location>
        <begin position="82"/>
        <end position="102"/>
    </location>
</feature>
<gene>
    <name evidence="3" type="ORF">FUA23_18855</name>
</gene>
<evidence type="ECO:0000313" key="3">
    <source>
        <dbReference type="EMBL" id="TXF87091.1"/>
    </source>
</evidence>
<name>A0A5C7F8Q0_9BACT</name>
<feature type="compositionally biased region" description="Basic and acidic residues" evidence="1">
    <location>
        <begin position="15"/>
        <end position="39"/>
    </location>
</feature>
<keyword evidence="4" id="KW-1185">Reference proteome</keyword>
<dbReference type="InterPro" id="IPR002048">
    <property type="entry name" value="EF_hand_dom"/>
</dbReference>
<evidence type="ECO:0000256" key="1">
    <source>
        <dbReference type="SAM" id="MobiDB-lite"/>
    </source>
</evidence>
<dbReference type="InterPro" id="IPR011992">
    <property type="entry name" value="EF-hand-dom_pair"/>
</dbReference>
<evidence type="ECO:0000259" key="2">
    <source>
        <dbReference type="PROSITE" id="PS50222"/>
    </source>
</evidence>
<feature type="domain" description="EF-hand" evidence="2">
    <location>
        <begin position="33"/>
        <end position="68"/>
    </location>
</feature>
<sequence length="102" mass="10823">MLLAAVGCNSTKTAATEEKAAVEQRGERPQRGGERKSPEEMFAEMDTNKDGKLAKDEVSGRLAENFTTIDADSDGFLSVEEIKNARPARGGRPGGGRPGGDK</sequence>